<name>A0ACC2F1W0_DALPE</name>
<dbReference type="Proteomes" id="UP001157502">
    <property type="component" value="Chromosome 36"/>
</dbReference>
<keyword evidence="2" id="KW-1185">Reference proteome</keyword>
<dbReference type="EMBL" id="CM055763">
    <property type="protein sequence ID" value="KAJ7985349.1"/>
    <property type="molecule type" value="Genomic_DNA"/>
</dbReference>
<gene>
    <name evidence="1" type="ORF">DPEC_G00351140</name>
</gene>
<sequence>MMTFPGQDERGFLFFPSLFVSPTPAPSISPPFDISSPPPPLAFSTSAVSPSNCSTSSSPSSPHYNFYAVLLVLLIFCVVFGNVLVCVAVSRERALQTTTNYLIVSLAVSDLLLATLVMPWGVYLEVVGEWRFSLIHCDVLLTLDVMMCTASILNLCAISIDRYTAVAMPMLYNTRYSSRRRVALMIAVVWFLSFAISCPLLFGLNNTASREETVCAFADPSFVVYSSVASFYVPFIVTLLVYAQICVVLRRRGRRSVSRRHGLHSHGGGKAGEGRKNGKCTHPEDVQLCTCIMKPSRAPQRKKVTLVKEAMVHPVEVEPAEHGLLSQSEPCAPRPYPHSSGKLNNNISLSISVAPVPFLTVPPSVASRSVLVPRAVTFGDSTRCREGWRERDTDWEKGALAKERARGRLSQQKERKATQMLAIVLGVFIICWLPFFLTHVLKAHCGSCCISPILYSAVTWLGYLNSAVNPVIYTTFNVEFRKAFIKILHC</sequence>
<evidence type="ECO:0000313" key="2">
    <source>
        <dbReference type="Proteomes" id="UP001157502"/>
    </source>
</evidence>
<proteinExistence type="predicted"/>
<protein>
    <submittedName>
        <fullName evidence="1">Uncharacterized protein</fullName>
    </submittedName>
</protein>
<comment type="caution">
    <text evidence="1">The sequence shown here is derived from an EMBL/GenBank/DDBJ whole genome shotgun (WGS) entry which is preliminary data.</text>
</comment>
<accession>A0ACC2F1W0</accession>
<reference evidence="1" key="1">
    <citation type="submission" date="2021-05" db="EMBL/GenBank/DDBJ databases">
        <authorList>
            <person name="Pan Q."/>
            <person name="Jouanno E."/>
            <person name="Zahm M."/>
            <person name="Klopp C."/>
            <person name="Cabau C."/>
            <person name="Louis A."/>
            <person name="Berthelot C."/>
            <person name="Parey E."/>
            <person name="Roest Crollius H."/>
            <person name="Montfort J."/>
            <person name="Robinson-Rechavi M."/>
            <person name="Bouchez O."/>
            <person name="Lampietro C."/>
            <person name="Lopez Roques C."/>
            <person name="Donnadieu C."/>
            <person name="Postlethwait J."/>
            <person name="Bobe J."/>
            <person name="Dillon D."/>
            <person name="Chandos A."/>
            <person name="von Hippel F."/>
            <person name="Guiguen Y."/>
        </authorList>
    </citation>
    <scope>NUCLEOTIDE SEQUENCE</scope>
    <source>
        <strain evidence="1">YG-Jan2019</strain>
    </source>
</reference>
<evidence type="ECO:0000313" key="1">
    <source>
        <dbReference type="EMBL" id="KAJ7985349.1"/>
    </source>
</evidence>
<organism evidence="1 2">
    <name type="scientific">Dallia pectoralis</name>
    <name type="common">Alaska blackfish</name>
    <dbReference type="NCBI Taxonomy" id="75939"/>
    <lineage>
        <taxon>Eukaryota</taxon>
        <taxon>Metazoa</taxon>
        <taxon>Chordata</taxon>
        <taxon>Craniata</taxon>
        <taxon>Vertebrata</taxon>
        <taxon>Euteleostomi</taxon>
        <taxon>Actinopterygii</taxon>
        <taxon>Neopterygii</taxon>
        <taxon>Teleostei</taxon>
        <taxon>Protacanthopterygii</taxon>
        <taxon>Esociformes</taxon>
        <taxon>Umbridae</taxon>
        <taxon>Dallia</taxon>
    </lineage>
</organism>